<evidence type="ECO:0000313" key="2">
    <source>
        <dbReference type="EMBL" id="RAL23023.1"/>
    </source>
</evidence>
<name>A0A328CB73_9DELT</name>
<keyword evidence="1" id="KW-0472">Membrane</keyword>
<evidence type="ECO:0000313" key="3">
    <source>
        <dbReference type="Proteomes" id="UP000249169"/>
    </source>
</evidence>
<feature type="transmembrane region" description="Helical" evidence="1">
    <location>
        <begin position="6"/>
        <end position="29"/>
    </location>
</feature>
<dbReference type="Proteomes" id="UP000249169">
    <property type="component" value="Unassembled WGS sequence"/>
</dbReference>
<sequence length="241" mass="26873">MDQTWMIMGGSLVALVVLFHIVFLVPPVISGIRLDRRWEEIRQARGWPAGKSHFFGAVWMVDTRIGPIHFQMGYKDFANEMDLLVTVMVFDAPFPRTLHVSRRRSWDEEAPDLRFGGADSEFNRLFKVKVSDDEPGLTGLACPAFGALLAEFGRGDSSLELKERRLQIKFCGATRYERQGIEAQIEQYLQAARSIVEMAGLQGGEGPPEAPEAGERHKVGACAAETGEGVTQHQDMPSGHW</sequence>
<gene>
    <name evidence="2" type="ORF">DL240_09040</name>
</gene>
<dbReference type="OrthoDB" id="5535539at2"/>
<protein>
    <recommendedName>
        <fullName evidence="4">DUF3137 domain-containing protein</fullName>
    </recommendedName>
</protein>
<evidence type="ECO:0000256" key="1">
    <source>
        <dbReference type="SAM" id="Phobius"/>
    </source>
</evidence>
<proteinExistence type="predicted"/>
<dbReference type="EMBL" id="QHKO01000003">
    <property type="protein sequence ID" value="RAL23023.1"/>
    <property type="molecule type" value="Genomic_DNA"/>
</dbReference>
<comment type="caution">
    <text evidence="2">The sequence shown here is derived from an EMBL/GenBank/DDBJ whole genome shotgun (WGS) entry which is preliminary data.</text>
</comment>
<reference evidence="2 3" key="1">
    <citation type="submission" date="2018-05" db="EMBL/GenBank/DDBJ databases">
        <title>Lujinxingia marina gen. nov. sp. nov., a new facultative anaerobic member of the class Deltaproteobacteria, and proposal of Lujinxingaceae fam. nov.</title>
        <authorList>
            <person name="Li C.-M."/>
        </authorList>
    </citation>
    <scope>NUCLEOTIDE SEQUENCE [LARGE SCALE GENOMIC DNA]</scope>
    <source>
        <strain evidence="2 3">B210</strain>
    </source>
</reference>
<keyword evidence="1" id="KW-0812">Transmembrane</keyword>
<evidence type="ECO:0008006" key="4">
    <source>
        <dbReference type="Google" id="ProtNLM"/>
    </source>
</evidence>
<dbReference type="AlphaFoldDB" id="A0A328CB73"/>
<accession>A0A328CB73</accession>
<organism evidence="2 3">
    <name type="scientific">Lujinxingia litoralis</name>
    <dbReference type="NCBI Taxonomy" id="2211119"/>
    <lineage>
        <taxon>Bacteria</taxon>
        <taxon>Deltaproteobacteria</taxon>
        <taxon>Bradymonadales</taxon>
        <taxon>Lujinxingiaceae</taxon>
        <taxon>Lujinxingia</taxon>
    </lineage>
</organism>
<keyword evidence="3" id="KW-1185">Reference proteome</keyword>
<keyword evidence="1" id="KW-1133">Transmembrane helix</keyword>
<dbReference type="RefSeq" id="WP_111729551.1">
    <property type="nucleotide sequence ID" value="NZ_QHKO01000003.1"/>
</dbReference>